<evidence type="ECO:0000259" key="2">
    <source>
        <dbReference type="Pfam" id="PF00117"/>
    </source>
</evidence>
<dbReference type="EMBL" id="NGJZ01000001">
    <property type="protein sequence ID" value="RSU08364.1"/>
    <property type="molecule type" value="Genomic_DNA"/>
</dbReference>
<dbReference type="CDD" id="cd01743">
    <property type="entry name" value="GATase1_Anthranilate_Synthase"/>
    <property type="match status" value="1"/>
</dbReference>
<feature type="domain" description="Glutamine amidotransferase" evidence="2">
    <location>
        <begin position="3"/>
        <end position="186"/>
    </location>
</feature>
<dbReference type="Proteomes" id="UP000288669">
    <property type="component" value="Unassembled WGS sequence"/>
</dbReference>
<dbReference type="PROSITE" id="PS51273">
    <property type="entry name" value="GATASE_TYPE_1"/>
    <property type="match status" value="1"/>
</dbReference>
<dbReference type="NCBIfam" id="TIGR00566">
    <property type="entry name" value="trpG_papA"/>
    <property type="match status" value="1"/>
</dbReference>
<dbReference type="OrthoDB" id="9804328at2"/>
<dbReference type="PANTHER" id="PTHR43418:SF8">
    <property type="entry name" value="SYNTHASE COMPONENT II, PUTATIVE-RELATED"/>
    <property type="match status" value="1"/>
</dbReference>
<dbReference type="InterPro" id="IPR006221">
    <property type="entry name" value="TrpG/PapA_dom"/>
</dbReference>
<evidence type="ECO:0000313" key="3">
    <source>
        <dbReference type="EMBL" id="RSU08364.1"/>
    </source>
</evidence>
<evidence type="ECO:0000256" key="1">
    <source>
        <dbReference type="ARBA" id="ARBA00022962"/>
    </source>
</evidence>
<dbReference type="PRINTS" id="PR00096">
    <property type="entry name" value="GATASE"/>
</dbReference>
<accession>A0A430AK54</accession>
<gene>
    <name evidence="3" type="ORF">CBF30_03750</name>
</gene>
<protein>
    <submittedName>
        <fullName evidence="3">Anthranilate synthase component II</fullName>
    </submittedName>
</protein>
<dbReference type="GO" id="GO:0004049">
    <property type="term" value="F:anthranilate synthase activity"/>
    <property type="evidence" value="ECO:0007669"/>
    <property type="project" value="TreeGrafter"/>
</dbReference>
<dbReference type="PRINTS" id="PR00097">
    <property type="entry name" value="ANTSNTHASEII"/>
</dbReference>
<reference evidence="3 4" key="1">
    <citation type="submission" date="2017-05" db="EMBL/GenBank/DDBJ databases">
        <title>Vagococcus spp. assemblies.</title>
        <authorList>
            <person name="Gulvik C.A."/>
        </authorList>
    </citation>
    <scope>NUCLEOTIDE SEQUENCE [LARGE SCALE GENOMIC DNA]</scope>
    <source>
        <strain evidence="3 4">DSM 24756</strain>
    </source>
</reference>
<name>A0A430AK54_9ENTE</name>
<dbReference type="GO" id="GO:0005829">
    <property type="term" value="C:cytosol"/>
    <property type="evidence" value="ECO:0007669"/>
    <property type="project" value="TreeGrafter"/>
</dbReference>
<dbReference type="AlphaFoldDB" id="A0A430AK54"/>
<organism evidence="3 4">
    <name type="scientific">Vagococcus entomophilus</name>
    <dbReference type="NCBI Taxonomy" id="1160095"/>
    <lineage>
        <taxon>Bacteria</taxon>
        <taxon>Bacillati</taxon>
        <taxon>Bacillota</taxon>
        <taxon>Bacilli</taxon>
        <taxon>Lactobacillales</taxon>
        <taxon>Enterococcaceae</taxon>
        <taxon>Vagococcus</taxon>
    </lineage>
</organism>
<dbReference type="FunFam" id="3.40.50.880:FF:000003">
    <property type="entry name" value="Anthranilate synthase component II"/>
    <property type="match status" value="1"/>
</dbReference>
<evidence type="ECO:0000313" key="4">
    <source>
        <dbReference type="Proteomes" id="UP000288669"/>
    </source>
</evidence>
<dbReference type="RefSeq" id="WP_126822895.1">
    <property type="nucleotide sequence ID" value="NZ_JBHLWU010000001.1"/>
</dbReference>
<comment type="caution">
    <text evidence="3">The sequence shown here is derived from an EMBL/GenBank/DDBJ whole genome shotgun (WGS) entry which is preliminary data.</text>
</comment>
<dbReference type="SUPFAM" id="SSF52317">
    <property type="entry name" value="Class I glutamine amidotransferase-like"/>
    <property type="match status" value="1"/>
</dbReference>
<dbReference type="PRINTS" id="PR00099">
    <property type="entry name" value="CPSGATASE"/>
</dbReference>
<dbReference type="GO" id="GO:0000162">
    <property type="term" value="P:L-tryptophan biosynthetic process"/>
    <property type="evidence" value="ECO:0007669"/>
    <property type="project" value="TreeGrafter"/>
</dbReference>
<proteinExistence type="predicted"/>
<dbReference type="InterPro" id="IPR017926">
    <property type="entry name" value="GATASE"/>
</dbReference>
<dbReference type="Pfam" id="PF00117">
    <property type="entry name" value="GATase"/>
    <property type="match status" value="1"/>
</dbReference>
<dbReference type="InterPro" id="IPR029062">
    <property type="entry name" value="Class_I_gatase-like"/>
</dbReference>
<dbReference type="InterPro" id="IPR050472">
    <property type="entry name" value="Anth_synth/Amidotransfase"/>
</dbReference>
<keyword evidence="1" id="KW-0315">Glutamine amidotransferase</keyword>
<keyword evidence="4" id="KW-1185">Reference proteome</keyword>
<dbReference type="Gene3D" id="3.40.50.880">
    <property type="match status" value="1"/>
</dbReference>
<sequence length="194" mass="22205">MILLVDNYDSFTHNLAQYLAGYDEIEILRNDDSRLEERAEAAQAIVFSPGPGIPSQAGEMEKLILNYYSKKPLLGICLGHQAIAEVFGGKVVQAKKIRHGKISQMLLEKNPHPLFQDFPKEFAVMRYHSLIVSNEQFPKELQIIGTSTDDQEIMAFEHKEYPVYGMQFHPESIGTQEGEQMIKNFIEIVRDYQK</sequence>
<dbReference type="PANTHER" id="PTHR43418">
    <property type="entry name" value="MULTIFUNCTIONAL TRYPTOPHAN BIOSYNTHESIS PROTEIN-RELATED"/>
    <property type="match status" value="1"/>
</dbReference>